<accession>A0A3S4UYQ0</accession>
<dbReference type="EMBL" id="LR134476">
    <property type="protein sequence ID" value="VEI13109.1"/>
    <property type="molecule type" value="Genomic_DNA"/>
</dbReference>
<keyword evidence="3" id="KW-1185">Reference proteome</keyword>
<organism evidence="2 3">
    <name type="scientific">Trueperella bialowiezensis</name>
    <dbReference type="NCBI Taxonomy" id="312285"/>
    <lineage>
        <taxon>Bacteria</taxon>
        <taxon>Bacillati</taxon>
        <taxon>Actinomycetota</taxon>
        <taxon>Actinomycetes</taxon>
        <taxon>Actinomycetales</taxon>
        <taxon>Actinomycetaceae</taxon>
        <taxon>Trueperella</taxon>
    </lineage>
</organism>
<dbReference type="Pfam" id="PF13274">
    <property type="entry name" value="SocA_Panacea"/>
    <property type="match status" value="1"/>
</dbReference>
<reference evidence="2 3" key="1">
    <citation type="submission" date="2018-12" db="EMBL/GenBank/DDBJ databases">
        <authorList>
            <consortium name="Pathogen Informatics"/>
        </authorList>
    </citation>
    <scope>NUCLEOTIDE SEQUENCE [LARGE SCALE GENOMIC DNA]</scope>
    <source>
        <strain evidence="2 3">NCTC13354</strain>
    </source>
</reference>
<sequence length="99" mass="11007">MAGIADVAARILDNHGVMSTMKLQKLVFYAQAESLATTGQPLFSEDFQAWRGGPVSLALYRQHRGLFLIRPGQIRLIQKLGFLPSRPRLLTVQQASSRV</sequence>
<name>A0A3S4UYQ0_9ACTO</name>
<dbReference type="InterPro" id="IPR025272">
    <property type="entry name" value="SocA_Panacea"/>
</dbReference>
<dbReference type="AlphaFoldDB" id="A0A3S4UYQ0"/>
<evidence type="ECO:0000259" key="1">
    <source>
        <dbReference type="Pfam" id="PF13274"/>
    </source>
</evidence>
<proteinExistence type="predicted"/>
<evidence type="ECO:0000313" key="3">
    <source>
        <dbReference type="Proteomes" id="UP000269542"/>
    </source>
</evidence>
<dbReference type="KEGG" id="tbw:NCTC13354_00813"/>
<protein>
    <submittedName>
        <fullName evidence="2">Uncharacterized phage-associated protein</fullName>
    </submittedName>
</protein>
<dbReference type="Proteomes" id="UP000269542">
    <property type="component" value="Chromosome"/>
</dbReference>
<feature type="domain" description="Antitoxin SocA-like Panacea" evidence="1">
    <location>
        <begin position="23"/>
        <end position="61"/>
    </location>
</feature>
<gene>
    <name evidence="2" type="ORF">NCTC13354_00813</name>
</gene>
<evidence type="ECO:0000313" key="2">
    <source>
        <dbReference type="EMBL" id="VEI13109.1"/>
    </source>
</evidence>